<evidence type="ECO:0000256" key="10">
    <source>
        <dbReference type="ARBA" id="ARBA00023180"/>
    </source>
</evidence>
<evidence type="ECO:0000256" key="9">
    <source>
        <dbReference type="ARBA" id="ARBA00023157"/>
    </source>
</evidence>
<keyword evidence="3 12" id="KW-0479">Metal-binding</keyword>
<keyword evidence="2 12" id="KW-0645">Protease</keyword>
<dbReference type="PROSITE" id="PS51670">
    <property type="entry name" value="SHKT"/>
    <property type="match status" value="3"/>
</dbReference>
<evidence type="ECO:0000256" key="12">
    <source>
        <dbReference type="PROSITE-ProRule" id="PRU01211"/>
    </source>
</evidence>
<feature type="disulfide bond" evidence="11">
    <location>
        <begin position="386"/>
        <end position="420"/>
    </location>
</feature>
<dbReference type="GO" id="GO:0006508">
    <property type="term" value="P:proteolysis"/>
    <property type="evidence" value="ECO:0007669"/>
    <property type="project" value="UniProtKB-KW"/>
</dbReference>
<name>A0A0N5D4L3_THECL</name>
<dbReference type="EMBL" id="UYYF01004557">
    <property type="protein sequence ID" value="VDN05404.1"/>
    <property type="molecule type" value="Genomic_DNA"/>
</dbReference>
<dbReference type="GO" id="GO:0008270">
    <property type="term" value="F:zinc ion binding"/>
    <property type="evidence" value="ECO:0007669"/>
    <property type="project" value="UniProtKB-UniRule"/>
</dbReference>
<dbReference type="PRINTS" id="PR00480">
    <property type="entry name" value="ASTACIN"/>
</dbReference>
<dbReference type="InterPro" id="IPR034035">
    <property type="entry name" value="Astacin-like_dom"/>
</dbReference>
<comment type="function">
    <text evidence="1">Metalloprotease.</text>
</comment>
<dbReference type="STRING" id="103827.A0A0N5D4L3"/>
<proteinExistence type="predicted"/>
<evidence type="ECO:0000313" key="16">
    <source>
        <dbReference type="EMBL" id="VDN05404.1"/>
    </source>
</evidence>
<organism evidence="18">
    <name type="scientific">Thelazia callipaeda</name>
    <name type="common">Oriental eyeworm</name>
    <name type="synonym">Parasitic nematode</name>
    <dbReference type="NCBI Taxonomy" id="103827"/>
    <lineage>
        <taxon>Eukaryota</taxon>
        <taxon>Metazoa</taxon>
        <taxon>Ecdysozoa</taxon>
        <taxon>Nematoda</taxon>
        <taxon>Chromadorea</taxon>
        <taxon>Rhabditida</taxon>
        <taxon>Spirurina</taxon>
        <taxon>Spiruromorpha</taxon>
        <taxon>Thelazioidea</taxon>
        <taxon>Thelaziidae</taxon>
        <taxon>Thelazia</taxon>
    </lineage>
</organism>
<evidence type="ECO:0000256" key="8">
    <source>
        <dbReference type="ARBA" id="ARBA00023145"/>
    </source>
</evidence>
<comment type="caution">
    <text evidence="11">Lacks conserved residue(s) required for the propagation of feature annotation.</text>
</comment>
<sequence length="529" mass="60359">MVFLIINLSVFVYEAILCSAFATGNNLDDLKVRLGKYCSILPYFNRRQADFETFLMPSDFAVASKLQDDDQSIDDWVIYNSGKFEGDMDIDITDLLYTDSNDDSDESSALKNKFYNAVRNRHQLWPSSRIPYALSSQYSPYSRSVIAAAMEEYAMRTCVRWVPRSIDDYDYIYIVPDRGCYSMVGRTGGKQTISLGTGCIQKGIIMHELMHAVGFFHEQSRNDRDDHISVLWENIQPGMQGQFEKYDHGIIDSLGISYDYDSIMHYGPRAFSRNGQPTLVPKIPAVIGQRLRFSNLDLLKINKLYDCPLSVNEIEIAAVTPVSEITKQQKPTDELPHLMINNSCRNIRSDCEELFTYGWCTGNPRWMKHYCPKSCNLCSNITVPSCVDQRPDCYTLMQNGHCVISDAFMQSFCPRSCGFCNLVTTNTTKIISTELPIQTYAPLTTTEAAEKFHRSKQSLGNTWRKMINNKYLKIKSTETQSTTCTDGKRFCTHWKSAGLCEGLFHSYMVENCRRSCKICSDGKDDKFPE</sequence>
<feature type="binding site" evidence="12">
    <location>
        <position position="217"/>
    </location>
    <ligand>
        <name>Zn(2+)</name>
        <dbReference type="ChEBI" id="CHEBI:29105"/>
        <note>catalytic</note>
    </ligand>
</feature>
<dbReference type="PROSITE" id="PS51864">
    <property type="entry name" value="ASTACIN"/>
    <property type="match status" value="1"/>
</dbReference>
<feature type="binding site" evidence="12">
    <location>
        <position position="207"/>
    </location>
    <ligand>
        <name>Zn(2+)</name>
        <dbReference type="ChEBI" id="CHEBI:29105"/>
        <note>catalytic</note>
    </ligand>
</feature>
<gene>
    <name evidence="16" type="ORF">TCLT_LOCUS7901</name>
</gene>
<evidence type="ECO:0000313" key="18">
    <source>
        <dbReference type="WBParaSite" id="TCLT_0000791201-mRNA-1"/>
    </source>
</evidence>
<dbReference type="FunFam" id="3.40.390.10:FF:000015">
    <property type="entry name" value="Meprin A subunit"/>
    <property type="match status" value="1"/>
</dbReference>
<feature type="domain" description="ShKT" evidence="14">
    <location>
        <begin position="344"/>
        <end position="378"/>
    </location>
</feature>
<reference evidence="18" key="1">
    <citation type="submission" date="2016-04" db="UniProtKB">
        <authorList>
            <consortium name="WormBaseParasite"/>
        </authorList>
    </citation>
    <scope>IDENTIFICATION</scope>
</reference>
<keyword evidence="4 13" id="KW-0732">Signal</keyword>
<evidence type="ECO:0000313" key="17">
    <source>
        <dbReference type="Proteomes" id="UP000276776"/>
    </source>
</evidence>
<dbReference type="InterPro" id="IPR006026">
    <property type="entry name" value="Peptidase_Metallo"/>
</dbReference>
<evidence type="ECO:0000256" key="3">
    <source>
        <dbReference type="ARBA" id="ARBA00022723"/>
    </source>
</evidence>
<dbReference type="CDD" id="cd04280">
    <property type="entry name" value="ZnMc_astacin_like"/>
    <property type="match status" value="1"/>
</dbReference>
<dbReference type="Proteomes" id="UP000276776">
    <property type="component" value="Unassembled WGS sequence"/>
</dbReference>
<keyword evidence="8" id="KW-0865">Zymogen</keyword>
<dbReference type="InterPro" id="IPR003582">
    <property type="entry name" value="ShKT_dom"/>
</dbReference>
<keyword evidence="5 12" id="KW-0378">Hydrolase</keyword>
<dbReference type="InterPro" id="IPR001506">
    <property type="entry name" value="Peptidase_M12A"/>
</dbReference>
<evidence type="ECO:0000256" key="6">
    <source>
        <dbReference type="ARBA" id="ARBA00022833"/>
    </source>
</evidence>
<dbReference type="InterPro" id="IPR024079">
    <property type="entry name" value="MetalloPept_cat_dom_sf"/>
</dbReference>
<dbReference type="EC" id="3.4.24.-" evidence="13"/>
<keyword evidence="9 11" id="KW-1015">Disulfide bond</keyword>
<keyword evidence="17" id="KW-1185">Reference proteome</keyword>
<feature type="binding site" evidence="12">
    <location>
        <position position="211"/>
    </location>
    <ligand>
        <name>Zn(2+)</name>
        <dbReference type="ChEBI" id="CHEBI:29105"/>
        <note>catalytic</note>
    </ligand>
</feature>
<evidence type="ECO:0000256" key="5">
    <source>
        <dbReference type="ARBA" id="ARBA00022801"/>
    </source>
</evidence>
<dbReference type="WBParaSite" id="TCLT_0000791201-mRNA-1">
    <property type="protein sequence ID" value="TCLT_0000791201-mRNA-1"/>
    <property type="gene ID" value="TCLT_0000791201"/>
</dbReference>
<dbReference type="Gene3D" id="3.40.390.10">
    <property type="entry name" value="Collagenase (Catalytic Domain)"/>
    <property type="match status" value="1"/>
</dbReference>
<feature type="domain" description="ShKT" evidence="14">
    <location>
        <begin position="484"/>
        <end position="519"/>
    </location>
</feature>
<evidence type="ECO:0000256" key="7">
    <source>
        <dbReference type="ARBA" id="ARBA00023049"/>
    </source>
</evidence>
<evidence type="ECO:0000256" key="2">
    <source>
        <dbReference type="ARBA" id="ARBA00022670"/>
    </source>
</evidence>
<dbReference type="SUPFAM" id="SSF55486">
    <property type="entry name" value="Metalloproteases ('zincins'), catalytic domain"/>
    <property type="match status" value="1"/>
</dbReference>
<dbReference type="SMART" id="SM00235">
    <property type="entry name" value="ZnMc"/>
    <property type="match status" value="1"/>
</dbReference>
<protein>
    <recommendedName>
        <fullName evidence="13">Metalloendopeptidase</fullName>
        <ecNumber evidence="13">3.4.24.-</ecNumber>
    </recommendedName>
</protein>
<comment type="cofactor">
    <cofactor evidence="12 13">
        <name>Zn(2+)</name>
        <dbReference type="ChEBI" id="CHEBI:29105"/>
    </cofactor>
    <text evidence="12 13">Binds 1 zinc ion per subunit.</text>
</comment>
<reference evidence="16 17" key="2">
    <citation type="submission" date="2018-11" db="EMBL/GenBank/DDBJ databases">
        <authorList>
            <consortium name="Pathogen Informatics"/>
        </authorList>
    </citation>
    <scope>NUCLEOTIDE SEQUENCE [LARGE SCALE GENOMIC DNA]</scope>
</reference>
<dbReference type="OrthoDB" id="291007at2759"/>
<accession>A0A0N5D4L3</accession>
<dbReference type="Pfam" id="PF01549">
    <property type="entry name" value="ShK"/>
    <property type="match status" value="3"/>
</dbReference>
<keyword evidence="6 12" id="KW-0862">Zinc</keyword>
<evidence type="ECO:0000259" key="15">
    <source>
        <dbReference type="PROSITE" id="PS51864"/>
    </source>
</evidence>
<dbReference type="PANTHER" id="PTHR10127:SF897">
    <property type="entry name" value="ZINC METALLOPROTEINASE NAS-15"/>
    <property type="match status" value="1"/>
</dbReference>
<dbReference type="OMA" id="GFCEGIF"/>
<keyword evidence="10" id="KW-0325">Glycoprotein</keyword>
<feature type="chain" id="PRO_5043073306" description="Metalloendopeptidase" evidence="13">
    <location>
        <begin position="21"/>
        <end position="529"/>
    </location>
</feature>
<dbReference type="Pfam" id="PF01400">
    <property type="entry name" value="Astacin"/>
    <property type="match status" value="1"/>
</dbReference>
<keyword evidence="7 12" id="KW-0482">Metalloprotease</keyword>
<evidence type="ECO:0000256" key="4">
    <source>
        <dbReference type="ARBA" id="ARBA00022729"/>
    </source>
</evidence>
<dbReference type="PANTHER" id="PTHR10127">
    <property type="entry name" value="DISCOIDIN, CUB, EGF, LAMININ , AND ZINC METALLOPROTEASE DOMAIN CONTAINING"/>
    <property type="match status" value="1"/>
</dbReference>
<evidence type="ECO:0000259" key="14">
    <source>
        <dbReference type="PROSITE" id="PS51670"/>
    </source>
</evidence>
<feature type="signal peptide" evidence="13">
    <location>
        <begin position="1"/>
        <end position="20"/>
    </location>
</feature>
<feature type="domain" description="ShKT" evidence="14">
    <location>
        <begin position="386"/>
        <end position="420"/>
    </location>
</feature>
<feature type="disulfide bond" evidence="11">
    <location>
        <begin position="344"/>
        <end position="378"/>
    </location>
</feature>
<evidence type="ECO:0000256" key="1">
    <source>
        <dbReference type="ARBA" id="ARBA00002657"/>
    </source>
</evidence>
<dbReference type="Gene3D" id="1.10.10.1940">
    <property type="match status" value="3"/>
</dbReference>
<evidence type="ECO:0000256" key="13">
    <source>
        <dbReference type="RuleBase" id="RU361183"/>
    </source>
</evidence>
<feature type="domain" description="Peptidase M12A" evidence="15">
    <location>
        <begin position="116"/>
        <end position="308"/>
    </location>
</feature>
<dbReference type="AlphaFoldDB" id="A0A0N5D4L3"/>
<dbReference type="SMART" id="SM00254">
    <property type="entry name" value="ShKT"/>
    <property type="match status" value="3"/>
</dbReference>
<dbReference type="GO" id="GO:0004222">
    <property type="term" value="F:metalloendopeptidase activity"/>
    <property type="evidence" value="ECO:0007669"/>
    <property type="project" value="UniProtKB-UniRule"/>
</dbReference>
<evidence type="ECO:0000256" key="11">
    <source>
        <dbReference type="PROSITE-ProRule" id="PRU01005"/>
    </source>
</evidence>
<feature type="active site" evidence="12">
    <location>
        <position position="208"/>
    </location>
</feature>